<proteinExistence type="predicted"/>
<reference evidence="1" key="1">
    <citation type="submission" date="2018-06" db="EMBL/GenBank/DDBJ databases">
        <authorList>
            <person name="Zhirakovskaya E."/>
        </authorList>
    </citation>
    <scope>NUCLEOTIDE SEQUENCE</scope>
</reference>
<dbReference type="PROSITE" id="PS51257">
    <property type="entry name" value="PROKAR_LIPOPROTEIN"/>
    <property type="match status" value="1"/>
</dbReference>
<evidence type="ECO:0008006" key="2">
    <source>
        <dbReference type="Google" id="ProtNLM"/>
    </source>
</evidence>
<sequence>MMRIDDRSILKFGVLCLPVVYSVALLSCAYQPPKGQWLTLDAKSLYLQDVAFAQDAKQSNYREVCADARDDIQQKLLAGLSVRAKPLPLYSSHKLPANLSKGNSRANVQVLISQCQVEVQQWGGASFTFYLSFDLQISVTQREKILLDYSIKTFEQVTTDTPSPAFEFSFEEAIARTLLLFDGGRLLIPDVGPDVGPVGSLLRVGCLCSSGVLKAYCS</sequence>
<accession>A0A3B0XQC1</accession>
<name>A0A3B0XQC1_9ZZZZ</name>
<dbReference type="AlphaFoldDB" id="A0A3B0XQC1"/>
<evidence type="ECO:0000313" key="1">
    <source>
        <dbReference type="EMBL" id="VAW70418.1"/>
    </source>
</evidence>
<organism evidence="1">
    <name type="scientific">hydrothermal vent metagenome</name>
    <dbReference type="NCBI Taxonomy" id="652676"/>
    <lineage>
        <taxon>unclassified sequences</taxon>
        <taxon>metagenomes</taxon>
        <taxon>ecological metagenomes</taxon>
    </lineage>
</organism>
<protein>
    <recommendedName>
        <fullName evidence="2">Lipoprotein</fullName>
    </recommendedName>
</protein>
<gene>
    <name evidence="1" type="ORF">MNBD_GAMMA10-3189</name>
</gene>
<dbReference type="EMBL" id="UOFJ01000520">
    <property type="protein sequence ID" value="VAW70418.1"/>
    <property type="molecule type" value="Genomic_DNA"/>
</dbReference>